<feature type="signal peptide" evidence="7">
    <location>
        <begin position="1"/>
        <end position="18"/>
    </location>
</feature>
<evidence type="ECO:0000256" key="5">
    <source>
        <dbReference type="ARBA" id="ARBA00022801"/>
    </source>
</evidence>
<dbReference type="GO" id="GO:0004177">
    <property type="term" value="F:aminopeptidase activity"/>
    <property type="evidence" value="ECO:0007669"/>
    <property type="project" value="UniProtKB-KW"/>
</dbReference>
<keyword evidence="6" id="KW-0862">Zinc</keyword>
<reference evidence="9 10" key="1">
    <citation type="submission" date="2016-03" db="EMBL/GenBank/DDBJ databases">
        <authorList>
            <person name="Ploux O."/>
        </authorList>
    </citation>
    <scope>NUCLEOTIDE SEQUENCE [LARGE SCALE GENOMIC DNA]</scope>
    <source>
        <strain evidence="9 10">BER2</strain>
    </source>
</reference>
<protein>
    <submittedName>
        <fullName evidence="9">Aminopeptidase</fullName>
    </submittedName>
</protein>
<evidence type="ECO:0000256" key="4">
    <source>
        <dbReference type="ARBA" id="ARBA00022729"/>
    </source>
</evidence>
<dbReference type="AlphaFoldDB" id="A0A150WVV7"/>
<name>A0A150WVV7_BDEBC</name>
<dbReference type="Proteomes" id="UP000075391">
    <property type="component" value="Unassembled WGS sequence"/>
</dbReference>
<evidence type="ECO:0000256" key="3">
    <source>
        <dbReference type="ARBA" id="ARBA00022723"/>
    </source>
</evidence>
<evidence type="ECO:0000256" key="1">
    <source>
        <dbReference type="ARBA" id="ARBA00022438"/>
    </source>
</evidence>
<gene>
    <name evidence="9" type="ORF">AZI85_01230</name>
</gene>
<feature type="domain" description="Peptidase M28" evidence="8">
    <location>
        <begin position="198"/>
        <end position="380"/>
    </location>
</feature>
<dbReference type="GO" id="GO:0046872">
    <property type="term" value="F:metal ion binding"/>
    <property type="evidence" value="ECO:0007669"/>
    <property type="project" value="UniProtKB-KW"/>
</dbReference>
<dbReference type="Pfam" id="PF04389">
    <property type="entry name" value="Peptidase_M28"/>
    <property type="match status" value="1"/>
</dbReference>
<feature type="chain" id="PRO_5007573793" evidence="7">
    <location>
        <begin position="19"/>
        <end position="410"/>
    </location>
</feature>
<dbReference type="Gene3D" id="3.40.630.10">
    <property type="entry name" value="Zn peptidases"/>
    <property type="match status" value="1"/>
</dbReference>
<keyword evidence="3" id="KW-0479">Metal-binding</keyword>
<proteinExistence type="predicted"/>
<comment type="caution">
    <text evidence="9">The sequence shown here is derived from an EMBL/GenBank/DDBJ whole genome shotgun (WGS) entry which is preliminary data.</text>
</comment>
<keyword evidence="1 9" id="KW-0031">Aminopeptidase</keyword>
<dbReference type="SUPFAM" id="SSF53187">
    <property type="entry name" value="Zn-dependent exopeptidases"/>
    <property type="match status" value="1"/>
</dbReference>
<evidence type="ECO:0000256" key="7">
    <source>
        <dbReference type="SAM" id="SignalP"/>
    </source>
</evidence>
<accession>A0A150WVV7</accession>
<evidence type="ECO:0000256" key="6">
    <source>
        <dbReference type="ARBA" id="ARBA00022833"/>
    </source>
</evidence>
<dbReference type="PANTHER" id="PTHR12147">
    <property type="entry name" value="METALLOPEPTIDASE M28 FAMILY MEMBER"/>
    <property type="match status" value="1"/>
</dbReference>
<evidence type="ECO:0000313" key="10">
    <source>
        <dbReference type="Proteomes" id="UP000075391"/>
    </source>
</evidence>
<dbReference type="PANTHER" id="PTHR12147:SF56">
    <property type="entry name" value="AMINOPEPTIDASE YDR415C-RELATED"/>
    <property type="match status" value="1"/>
</dbReference>
<dbReference type="GO" id="GO:0006508">
    <property type="term" value="P:proteolysis"/>
    <property type="evidence" value="ECO:0007669"/>
    <property type="project" value="UniProtKB-KW"/>
</dbReference>
<keyword evidence="4 7" id="KW-0732">Signal</keyword>
<dbReference type="GO" id="GO:0008235">
    <property type="term" value="F:metalloexopeptidase activity"/>
    <property type="evidence" value="ECO:0007669"/>
    <property type="project" value="InterPro"/>
</dbReference>
<dbReference type="EMBL" id="LUKF01000001">
    <property type="protein sequence ID" value="KYG70591.1"/>
    <property type="molecule type" value="Genomic_DNA"/>
</dbReference>
<keyword evidence="2" id="KW-0645">Protease</keyword>
<dbReference type="InterPro" id="IPR007484">
    <property type="entry name" value="Peptidase_M28"/>
</dbReference>
<sequence length="410" mass="45535">MMKTATMALLFVAATASAHVAPLESFETKPILADLKDLRALNIPVLAKDERIEVGYAIVTPIMQQRIQERAHQVGKCGGFEDLSQDVMLHSNGFDKMLQSLADIQEKNELYERAPFKILSLTKDAKIEAALTEVSESNLRSYVTWLSSFPNRNNRDPQPNRHVDEMKQRLEAMLGNATIPYEISIISHTSTKQNTIRVRLPGSERPNEIVVLGGHLDSINQSWGGDKAAPGADDNASGSANLIEALRILMNKEQPKRTVEIFWYAGEESGLLGSAEVAKQYKAEKKDVVAVLQLDMTLFPGSGELVIGSMTDFTSAWLRDYLKAMNETYLHARVVDDKCGYGCSDHASWNRQGYPALMPFEATFRNSNQNIHTAKDVISPASNFKHSAVYTKIALVMAMDLANSQARQPY</sequence>
<dbReference type="InterPro" id="IPR045175">
    <property type="entry name" value="M28_fam"/>
</dbReference>
<keyword evidence="5" id="KW-0378">Hydrolase</keyword>
<evidence type="ECO:0000313" key="9">
    <source>
        <dbReference type="EMBL" id="KYG70591.1"/>
    </source>
</evidence>
<organism evidence="9 10">
    <name type="scientific">Bdellovibrio bacteriovorus</name>
    <dbReference type="NCBI Taxonomy" id="959"/>
    <lineage>
        <taxon>Bacteria</taxon>
        <taxon>Pseudomonadati</taxon>
        <taxon>Bdellovibrionota</taxon>
        <taxon>Bdellovibrionia</taxon>
        <taxon>Bdellovibrionales</taxon>
        <taxon>Pseudobdellovibrionaceae</taxon>
        <taxon>Bdellovibrio</taxon>
    </lineage>
</organism>
<evidence type="ECO:0000259" key="8">
    <source>
        <dbReference type="Pfam" id="PF04389"/>
    </source>
</evidence>
<evidence type="ECO:0000256" key="2">
    <source>
        <dbReference type="ARBA" id="ARBA00022670"/>
    </source>
</evidence>